<comment type="caution">
    <text evidence="2">The sequence shown here is derived from an EMBL/GenBank/DDBJ whole genome shotgun (WGS) entry which is preliminary data.</text>
</comment>
<proteinExistence type="predicted"/>
<evidence type="ECO:0000313" key="3">
    <source>
        <dbReference type="Proteomes" id="UP000799444"/>
    </source>
</evidence>
<protein>
    <submittedName>
        <fullName evidence="2">Uncharacterized protein</fullName>
    </submittedName>
</protein>
<keyword evidence="3" id="KW-1185">Reference proteome</keyword>
<organism evidence="2 3">
    <name type="scientific">Polyplosphaeria fusca</name>
    <dbReference type="NCBI Taxonomy" id="682080"/>
    <lineage>
        <taxon>Eukaryota</taxon>
        <taxon>Fungi</taxon>
        <taxon>Dikarya</taxon>
        <taxon>Ascomycota</taxon>
        <taxon>Pezizomycotina</taxon>
        <taxon>Dothideomycetes</taxon>
        <taxon>Pleosporomycetidae</taxon>
        <taxon>Pleosporales</taxon>
        <taxon>Tetraplosphaeriaceae</taxon>
        <taxon>Polyplosphaeria</taxon>
    </lineage>
</organism>
<dbReference type="EMBL" id="ML996101">
    <property type="protein sequence ID" value="KAF2740149.1"/>
    <property type="molecule type" value="Genomic_DNA"/>
</dbReference>
<accession>A0A9P4RBC6</accession>
<evidence type="ECO:0000313" key="2">
    <source>
        <dbReference type="EMBL" id="KAF2740149.1"/>
    </source>
</evidence>
<dbReference type="OrthoDB" id="4157208at2759"/>
<feature type="compositionally biased region" description="Low complexity" evidence="1">
    <location>
        <begin position="70"/>
        <end position="90"/>
    </location>
</feature>
<sequence length="142" mass="15441">MSTGPHPSRPFARPAFPPLHTSSSMSSTSSTYQSYSSTSSLSTPSTASSAPLPSPSSTQQQHGFFASLSQQQQTQQTQQQQQQQQSQNTQHPATHHYQPNRDGAGRTAAETNNYIDQFALVAEAAKRAQMAVLMRDVEGMEL</sequence>
<name>A0A9P4RBC6_9PLEO</name>
<feature type="compositionally biased region" description="Low complexity" evidence="1">
    <location>
        <begin position="21"/>
        <end position="61"/>
    </location>
</feature>
<gene>
    <name evidence="2" type="ORF">EJ04DRAFT_518940</name>
</gene>
<dbReference type="AlphaFoldDB" id="A0A9P4RBC6"/>
<feature type="region of interest" description="Disordered" evidence="1">
    <location>
        <begin position="1"/>
        <end position="107"/>
    </location>
</feature>
<dbReference type="Proteomes" id="UP000799444">
    <property type="component" value="Unassembled WGS sequence"/>
</dbReference>
<feature type="compositionally biased region" description="Low complexity" evidence="1">
    <location>
        <begin position="1"/>
        <end position="14"/>
    </location>
</feature>
<reference evidence="2" key="1">
    <citation type="journal article" date="2020" name="Stud. Mycol.">
        <title>101 Dothideomycetes genomes: a test case for predicting lifestyles and emergence of pathogens.</title>
        <authorList>
            <person name="Haridas S."/>
            <person name="Albert R."/>
            <person name="Binder M."/>
            <person name="Bloem J."/>
            <person name="Labutti K."/>
            <person name="Salamov A."/>
            <person name="Andreopoulos B."/>
            <person name="Baker S."/>
            <person name="Barry K."/>
            <person name="Bills G."/>
            <person name="Bluhm B."/>
            <person name="Cannon C."/>
            <person name="Castanera R."/>
            <person name="Culley D."/>
            <person name="Daum C."/>
            <person name="Ezra D."/>
            <person name="Gonzalez J."/>
            <person name="Henrissat B."/>
            <person name="Kuo A."/>
            <person name="Liang C."/>
            <person name="Lipzen A."/>
            <person name="Lutzoni F."/>
            <person name="Magnuson J."/>
            <person name="Mondo S."/>
            <person name="Nolan M."/>
            <person name="Ohm R."/>
            <person name="Pangilinan J."/>
            <person name="Park H.-J."/>
            <person name="Ramirez L."/>
            <person name="Alfaro M."/>
            <person name="Sun H."/>
            <person name="Tritt A."/>
            <person name="Yoshinaga Y."/>
            <person name="Zwiers L.-H."/>
            <person name="Turgeon B."/>
            <person name="Goodwin S."/>
            <person name="Spatafora J."/>
            <person name="Crous P."/>
            <person name="Grigoriev I."/>
        </authorList>
    </citation>
    <scope>NUCLEOTIDE SEQUENCE</scope>
    <source>
        <strain evidence="2">CBS 125425</strain>
    </source>
</reference>
<evidence type="ECO:0000256" key="1">
    <source>
        <dbReference type="SAM" id="MobiDB-lite"/>
    </source>
</evidence>